<name>A0A261FQ42_9BIFI</name>
<keyword evidence="3" id="KW-1185">Reference proteome</keyword>
<evidence type="ECO:0000313" key="2">
    <source>
        <dbReference type="EMBL" id="OZG60926.1"/>
    </source>
</evidence>
<gene>
    <name evidence="2" type="ORF">BLEM_1646</name>
</gene>
<keyword evidence="1" id="KW-0472">Membrane</keyword>
<accession>A0A261FQ42</accession>
<dbReference type="Proteomes" id="UP000216352">
    <property type="component" value="Unassembled WGS sequence"/>
</dbReference>
<keyword evidence="1" id="KW-1133">Transmembrane helix</keyword>
<feature type="transmembrane region" description="Helical" evidence="1">
    <location>
        <begin position="85"/>
        <end position="108"/>
    </location>
</feature>
<comment type="caution">
    <text evidence="2">The sequence shown here is derived from an EMBL/GenBank/DDBJ whole genome shotgun (WGS) entry which is preliminary data.</text>
</comment>
<dbReference type="AlphaFoldDB" id="A0A261FQ42"/>
<dbReference type="RefSeq" id="WP_072725333.1">
    <property type="nucleotide sequence ID" value="NZ_BDIS01000014.1"/>
</dbReference>
<protein>
    <submittedName>
        <fullName evidence="2">Uncharacterized protein</fullName>
    </submittedName>
</protein>
<keyword evidence="1" id="KW-0812">Transmembrane</keyword>
<proteinExistence type="predicted"/>
<sequence>MGDFGFFDDGDDSRAIGARKPRSAYGAHNSGRNMSLIRAGVSRSRLFGRFAALTGVLAVAAGAASAAHELAPNIIDPNGVVPGRYIALGAAALVALTVMLVIAARAVLPRRASRHGVASAGIITLVLSVLLLILGVSVGVLFPQGLIQPRLRDEAPIASVEQMEAGIEQATGSCDSGWSGLDAGGYSGITTIEMCADTRVAFVSFDTETSSAMSKALLKTRVADLLAQYAEDERAQGDWRLLSGAQWVVFGDVEQMESLRQLWGGSLEPAVVSAAATE</sequence>
<feature type="transmembrane region" description="Helical" evidence="1">
    <location>
        <begin position="120"/>
        <end position="142"/>
    </location>
</feature>
<feature type="transmembrane region" description="Helical" evidence="1">
    <location>
        <begin position="46"/>
        <end position="65"/>
    </location>
</feature>
<dbReference type="OrthoDB" id="3232854at2"/>
<organism evidence="2 3">
    <name type="scientific">Bifidobacterium lemurum</name>
    <dbReference type="NCBI Taxonomy" id="1603886"/>
    <lineage>
        <taxon>Bacteria</taxon>
        <taxon>Bacillati</taxon>
        <taxon>Actinomycetota</taxon>
        <taxon>Actinomycetes</taxon>
        <taxon>Bifidobacteriales</taxon>
        <taxon>Bifidobacteriaceae</taxon>
        <taxon>Bifidobacterium</taxon>
    </lineage>
</organism>
<reference evidence="2 3" key="1">
    <citation type="journal article" date="2017" name="BMC Genomics">
        <title>Comparative genomic and phylogenomic analyses of the Bifidobacteriaceae family.</title>
        <authorList>
            <person name="Lugli G.A."/>
            <person name="Milani C."/>
            <person name="Turroni F."/>
            <person name="Duranti S."/>
            <person name="Mancabelli L."/>
            <person name="Mangifesta M."/>
            <person name="Ferrario C."/>
            <person name="Modesto M."/>
            <person name="Mattarelli P."/>
            <person name="Jiri K."/>
            <person name="van Sinderen D."/>
            <person name="Ventura M."/>
        </authorList>
    </citation>
    <scope>NUCLEOTIDE SEQUENCE [LARGE SCALE GENOMIC DNA]</scope>
    <source>
        <strain evidence="2 3">DSM 28807</strain>
    </source>
</reference>
<evidence type="ECO:0000313" key="3">
    <source>
        <dbReference type="Proteomes" id="UP000216352"/>
    </source>
</evidence>
<dbReference type="STRING" id="1603886.GCA_001895165_01093"/>
<evidence type="ECO:0000256" key="1">
    <source>
        <dbReference type="SAM" id="Phobius"/>
    </source>
</evidence>
<dbReference type="EMBL" id="MWWX01000012">
    <property type="protein sequence ID" value="OZG60926.1"/>
    <property type="molecule type" value="Genomic_DNA"/>
</dbReference>